<name>A0ABP5HPR2_9ACTN</name>
<dbReference type="PROSITE" id="PS50931">
    <property type="entry name" value="HTH_LYSR"/>
    <property type="match status" value="1"/>
</dbReference>
<reference evidence="7" key="1">
    <citation type="journal article" date="2019" name="Int. J. Syst. Evol. Microbiol.">
        <title>The Global Catalogue of Microorganisms (GCM) 10K type strain sequencing project: providing services to taxonomists for standard genome sequencing and annotation.</title>
        <authorList>
            <consortium name="The Broad Institute Genomics Platform"/>
            <consortium name="The Broad Institute Genome Sequencing Center for Infectious Disease"/>
            <person name="Wu L."/>
            <person name="Ma J."/>
        </authorList>
    </citation>
    <scope>NUCLEOTIDE SEQUENCE [LARGE SCALE GENOMIC DNA]</scope>
    <source>
        <strain evidence="7">JCM 15749</strain>
    </source>
</reference>
<dbReference type="Pfam" id="PF00126">
    <property type="entry name" value="HTH_1"/>
    <property type="match status" value="1"/>
</dbReference>
<protein>
    <submittedName>
        <fullName evidence="6">LysR family transcriptional regulator</fullName>
    </submittedName>
</protein>
<sequence length="300" mass="32688">MIDLAAVRSLIAVRDHGSVVAAADALDFTPSAVSQQIKRLEHGNRLPMLERVGRGVVLTDRGRLLAERGSLLLDQLEELEHLVLAGDDVVAGPFHLATFSTANRGLVAPLLARLATTTPALDATVHEGDPRDIVSLVARGQADAGLVHDWTSMRLDLPDGVESTTLLVDTADVVLHRDHRLAEADMLSPRDLLEDPWVCTPAGTICHDWLLHMFAVHDVRPRLPYVDNDYATHLAMVAAGVAVALVPRLGRTPLPPDVVVVPVVDPTPQRKVQLIWRRSATSNPARRHLQAELETIAREI</sequence>
<evidence type="ECO:0000256" key="2">
    <source>
        <dbReference type="ARBA" id="ARBA00023015"/>
    </source>
</evidence>
<evidence type="ECO:0000259" key="5">
    <source>
        <dbReference type="PROSITE" id="PS50931"/>
    </source>
</evidence>
<keyword evidence="7" id="KW-1185">Reference proteome</keyword>
<dbReference type="SUPFAM" id="SSF46785">
    <property type="entry name" value="Winged helix' DNA-binding domain"/>
    <property type="match status" value="1"/>
</dbReference>
<keyword evidence="3" id="KW-0238">DNA-binding</keyword>
<keyword evidence="4" id="KW-0804">Transcription</keyword>
<dbReference type="Gene3D" id="3.40.190.10">
    <property type="entry name" value="Periplasmic binding protein-like II"/>
    <property type="match status" value="2"/>
</dbReference>
<dbReference type="RefSeq" id="WP_344329542.1">
    <property type="nucleotide sequence ID" value="NZ_BAAAPY010000011.1"/>
</dbReference>
<dbReference type="Proteomes" id="UP001501480">
    <property type="component" value="Unassembled WGS sequence"/>
</dbReference>
<evidence type="ECO:0000256" key="4">
    <source>
        <dbReference type="ARBA" id="ARBA00023163"/>
    </source>
</evidence>
<evidence type="ECO:0000256" key="1">
    <source>
        <dbReference type="ARBA" id="ARBA00009437"/>
    </source>
</evidence>
<dbReference type="InterPro" id="IPR036388">
    <property type="entry name" value="WH-like_DNA-bd_sf"/>
</dbReference>
<keyword evidence="2" id="KW-0805">Transcription regulation</keyword>
<gene>
    <name evidence="6" type="ORF">GCM10009821_26160</name>
</gene>
<dbReference type="InterPro" id="IPR036390">
    <property type="entry name" value="WH_DNA-bd_sf"/>
</dbReference>
<dbReference type="InterPro" id="IPR000847">
    <property type="entry name" value="LysR_HTH_N"/>
</dbReference>
<dbReference type="PANTHER" id="PTHR30346">
    <property type="entry name" value="TRANSCRIPTIONAL DUAL REGULATOR HCAR-RELATED"/>
    <property type="match status" value="1"/>
</dbReference>
<dbReference type="PANTHER" id="PTHR30346:SF29">
    <property type="entry name" value="LYSR SUBSTRATE-BINDING"/>
    <property type="match status" value="1"/>
</dbReference>
<comment type="similarity">
    <text evidence="1">Belongs to the LysR transcriptional regulatory family.</text>
</comment>
<dbReference type="Pfam" id="PF03466">
    <property type="entry name" value="LysR_substrate"/>
    <property type="match status" value="1"/>
</dbReference>
<dbReference type="Gene3D" id="1.10.10.10">
    <property type="entry name" value="Winged helix-like DNA-binding domain superfamily/Winged helix DNA-binding domain"/>
    <property type="match status" value="1"/>
</dbReference>
<evidence type="ECO:0000313" key="7">
    <source>
        <dbReference type="Proteomes" id="UP001501480"/>
    </source>
</evidence>
<organism evidence="6 7">
    <name type="scientific">Aeromicrobium halocynthiae</name>
    <dbReference type="NCBI Taxonomy" id="560557"/>
    <lineage>
        <taxon>Bacteria</taxon>
        <taxon>Bacillati</taxon>
        <taxon>Actinomycetota</taxon>
        <taxon>Actinomycetes</taxon>
        <taxon>Propionibacteriales</taxon>
        <taxon>Nocardioidaceae</taxon>
        <taxon>Aeromicrobium</taxon>
    </lineage>
</organism>
<proteinExistence type="inferred from homology"/>
<feature type="domain" description="HTH lysR-type" evidence="5">
    <location>
        <begin position="2"/>
        <end position="59"/>
    </location>
</feature>
<comment type="caution">
    <text evidence="6">The sequence shown here is derived from an EMBL/GenBank/DDBJ whole genome shotgun (WGS) entry which is preliminary data.</text>
</comment>
<evidence type="ECO:0000313" key="6">
    <source>
        <dbReference type="EMBL" id="GAA2083729.1"/>
    </source>
</evidence>
<accession>A0ABP5HPR2</accession>
<dbReference type="EMBL" id="BAAAPY010000011">
    <property type="protein sequence ID" value="GAA2083729.1"/>
    <property type="molecule type" value="Genomic_DNA"/>
</dbReference>
<evidence type="ECO:0000256" key="3">
    <source>
        <dbReference type="ARBA" id="ARBA00023125"/>
    </source>
</evidence>
<dbReference type="SUPFAM" id="SSF53850">
    <property type="entry name" value="Periplasmic binding protein-like II"/>
    <property type="match status" value="1"/>
</dbReference>
<dbReference type="InterPro" id="IPR005119">
    <property type="entry name" value="LysR_subst-bd"/>
</dbReference>